<evidence type="ECO:0000313" key="3">
    <source>
        <dbReference type="Proteomes" id="UP000033140"/>
    </source>
</evidence>
<dbReference type="AlphaFoldDB" id="A0A0E9N8C7"/>
<gene>
    <name evidence="2" type="ORF">G7K_0296-t1</name>
</gene>
<keyword evidence="3" id="KW-1185">Reference proteome</keyword>
<name>A0A0E9N8C7_SAICN</name>
<dbReference type="InterPro" id="IPR049128">
    <property type="entry name" value="Pop8-like_dom"/>
</dbReference>
<evidence type="ECO:0000313" key="2">
    <source>
        <dbReference type="EMBL" id="GAO46053.1"/>
    </source>
</evidence>
<dbReference type="GO" id="GO:0000172">
    <property type="term" value="C:ribonuclease MRP complex"/>
    <property type="evidence" value="ECO:0007669"/>
    <property type="project" value="InterPro"/>
</dbReference>
<dbReference type="EMBL" id="BACD03000002">
    <property type="protein sequence ID" value="GAO46053.1"/>
    <property type="molecule type" value="Genomic_DNA"/>
</dbReference>
<organism evidence="2 3">
    <name type="scientific">Saitoella complicata (strain BCRC 22490 / CBS 7301 / JCM 7358 / NBRC 10748 / NRRL Y-17804)</name>
    <dbReference type="NCBI Taxonomy" id="698492"/>
    <lineage>
        <taxon>Eukaryota</taxon>
        <taxon>Fungi</taxon>
        <taxon>Dikarya</taxon>
        <taxon>Ascomycota</taxon>
        <taxon>Taphrinomycotina</taxon>
        <taxon>Taphrinomycotina incertae sedis</taxon>
        <taxon>Saitoella</taxon>
    </lineage>
</organism>
<dbReference type="GO" id="GO:0005655">
    <property type="term" value="C:nucleolar ribonuclease P complex"/>
    <property type="evidence" value="ECO:0007669"/>
    <property type="project" value="InterPro"/>
</dbReference>
<evidence type="ECO:0000259" key="1">
    <source>
        <dbReference type="Pfam" id="PF20976"/>
    </source>
</evidence>
<reference evidence="2 3" key="1">
    <citation type="journal article" date="2011" name="J. Gen. Appl. Microbiol.">
        <title>Draft genome sequencing of the enigmatic yeast Saitoella complicata.</title>
        <authorList>
            <person name="Nishida H."/>
            <person name="Hamamoto M."/>
            <person name="Sugiyama J."/>
        </authorList>
    </citation>
    <scope>NUCLEOTIDE SEQUENCE [LARGE SCALE GENOMIC DNA]</scope>
    <source>
        <strain evidence="2 3">NRRL Y-17804</strain>
    </source>
</reference>
<dbReference type="GO" id="GO:0004526">
    <property type="term" value="F:ribonuclease P activity"/>
    <property type="evidence" value="ECO:0007669"/>
    <property type="project" value="TreeGrafter"/>
</dbReference>
<reference evidence="2 3" key="3">
    <citation type="journal article" date="2015" name="Genome Announc.">
        <title>Draft Genome Sequence of the Archiascomycetous Yeast Saitoella complicata.</title>
        <authorList>
            <person name="Yamauchi K."/>
            <person name="Kondo S."/>
            <person name="Hamamoto M."/>
            <person name="Takahashi Y."/>
            <person name="Ogura Y."/>
            <person name="Hayashi T."/>
            <person name="Nishida H."/>
        </authorList>
    </citation>
    <scope>NUCLEOTIDE SEQUENCE [LARGE SCALE GENOMIC DNA]</scope>
    <source>
        <strain evidence="2 3">NRRL Y-17804</strain>
    </source>
</reference>
<comment type="caution">
    <text evidence="2">The sequence shown here is derived from an EMBL/GenBank/DDBJ whole genome shotgun (WGS) entry which is preliminary data.</text>
</comment>
<proteinExistence type="predicted"/>
<reference evidence="2 3" key="2">
    <citation type="journal article" date="2014" name="J. Gen. Appl. Microbiol.">
        <title>The early diverging ascomycetous budding yeast Saitoella complicata has three histone deacetylases belonging to the Clr6, Hos2, and Rpd3 lineages.</title>
        <authorList>
            <person name="Nishida H."/>
            <person name="Matsumoto T."/>
            <person name="Kondo S."/>
            <person name="Hamamoto M."/>
            <person name="Yoshikawa H."/>
        </authorList>
    </citation>
    <scope>NUCLEOTIDE SEQUENCE [LARGE SCALE GENOMIC DNA]</scope>
    <source>
        <strain evidence="2 3">NRRL Y-17804</strain>
    </source>
</reference>
<dbReference type="PANTHER" id="PTHR28173:SF1">
    <property type="entry name" value="RIBONUCLEASES P_MRP PROTEIN SUBUNIT POP8"/>
    <property type="match status" value="1"/>
</dbReference>
<sequence>MTTATIPAPTTRLTVSTNTAPWQYFHLRLHHAHDTPPTLDLLTWRTLITAALTQYLGLIGSATHIDILHTMQQGCGLPWVDISGMSRAEV</sequence>
<accession>A0A0E9N8C7</accession>
<dbReference type="InterPro" id="IPR020347">
    <property type="entry name" value="Pop8"/>
</dbReference>
<feature type="domain" description="Ribonucleases P/MRP subunit Pop8-like" evidence="1">
    <location>
        <begin position="21"/>
        <end position="75"/>
    </location>
</feature>
<protein>
    <recommendedName>
        <fullName evidence="1">Ribonucleases P/MRP subunit Pop8-like domain-containing protein</fullName>
    </recommendedName>
</protein>
<dbReference type="GO" id="GO:0000171">
    <property type="term" value="F:ribonuclease MRP activity"/>
    <property type="evidence" value="ECO:0007669"/>
    <property type="project" value="TreeGrafter"/>
</dbReference>
<dbReference type="GO" id="GO:0000294">
    <property type="term" value="P:nuclear-transcribed mRNA catabolic process, RNase MRP-dependent"/>
    <property type="evidence" value="ECO:0007669"/>
    <property type="project" value="TreeGrafter"/>
</dbReference>
<dbReference type="PANTHER" id="PTHR28173">
    <property type="entry name" value="RIBONUCLEASES P/MRP PROTEIN SUBUNIT POP8"/>
    <property type="match status" value="1"/>
</dbReference>
<dbReference type="GO" id="GO:0034965">
    <property type="term" value="P:intronic box C/D snoRNA processing"/>
    <property type="evidence" value="ECO:0007669"/>
    <property type="project" value="TreeGrafter"/>
</dbReference>
<dbReference type="Pfam" id="PF20976">
    <property type="entry name" value="Pop8"/>
    <property type="match status" value="1"/>
</dbReference>
<dbReference type="Proteomes" id="UP000033140">
    <property type="component" value="Unassembled WGS sequence"/>
</dbReference>
<dbReference type="GO" id="GO:0008033">
    <property type="term" value="P:tRNA processing"/>
    <property type="evidence" value="ECO:0007669"/>
    <property type="project" value="InterPro"/>
</dbReference>